<dbReference type="PANTHER" id="PTHR48080:SF2">
    <property type="entry name" value="D-GALACTONATE DEHYDRATASE"/>
    <property type="match status" value="1"/>
</dbReference>
<dbReference type="Gene3D" id="3.20.20.120">
    <property type="entry name" value="Enolase-like C-terminal domain"/>
    <property type="match status" value="1"/>
</dbReference>
<dbReference type="GO" id="GO:0016829">
    <property type="term" value="F:lyase activity"/>
    <property type="evidence" value="ECO:0007669"/>
    <property type="project" value="UniProtKB-KW"/>
</dbReference>
<name>Q01NM3_SOLUE</name>
<feature type="domain" description="Mandelate racemase/muconate lactonizing enzyme C-terminal" evidence="3">
    <location>
        <begin position="168"/>
        <end position="276"/>
    </location>
</feature>
<reference evidence="4" key="1">
    <citation type="submission" date="2006-10" db="EMBL/GenBank/DDBJ databases">
        <title>Complete sequence of Solibacter usitatus Ellin6076.</title>
        <authorList>
            <consortium name="US DOE Joint Genome Institute"/>
            <person name="Copeland A."/>
            <person name="Lucas S."/>
            <person name="Lapidus A."/>
            <person name="Barry K."/>
            <person name="Detter J.C."/>
            <person name="Glavina del Rio T."/>
            <person name="Hammon N."/>
            <person name="Israni S."/>
            <person name="Dalin E."/>
            <person name="Tice H."/>
            <person name="Pitluck S."/>
            <person name="Thompson L.S."/>
            <person name="Brettin T."/>
            <person name="Bruce D."/>
            <person name="Han C."/>
            <person name="Tapia R."/>
            <person name="Gilna P."/>
            <person name="Schmutz J."/>
            <person name="Larimer F."/>
            <person name="Land M."/>
            <person name="Hauser L."/>
            <person name="Kyrpides N."/>
            <person name="Mikhailova N."/>
            <person name="Janssen P.H."/>
            <person name="Kuske C.R."/>
            <person name="Richardson P."/>
        </authorList>
    </citation>
    <scope>NUCLEOTIDE SEQUENCE</scope>
    <source>
        <strain evidence="4">Ellin6076</strain>
    </source>
</reference>
<dbReference type="SMART" id="SM00922">
    <property type="entry name" value="MR_MLE"/>
    <property type="match status" value="1"/>
</dbReference>
<evidence type="ECO:0000313" key="4">
    <source>
        <dbReference type="EMBL" id="ABJ88747.1"/>
    </source>
</evidence>
<dbReference type="KEGG" id="sus:Acid_7852"/>
<dbReference type="PANTHER" id="PTHR48080">
    <property type="entry name" value="D-GALACTONATE DEHYDRATASE-RELATED"/>
    <property type="match status" value="1"/>
</dbReference>
<gene>
    <name evidence="4" type="ordered locus">Acid_7852</name>
</gene>
<dbReference type="InterPro" id="IPR013342">
    <property type="entry name" value="Mandelate_racemase_C"/>
</dbReference>
<dbReference type="STRING" id="234267.Acid_7852"/>
<dbReference type="InterPro" id="IPR018110">
    <property type="entry name" value="Mandel_Rmase/mucon_lact_enz_CS"/>
</dbReference>
<evidence type="ECO:0000256" key="1">
    <source>
        <dbReference type="ARBA" id="ARBA00023239"/>
    </source>
</evidence>
<dbReference type="SUPFAM" id="SSF51604">
    <property type="entry name" value="Enolase C-terminal domain-like"/>
    <property type="match status" value="1"/>
</dbReference>
<dbReference type="PROSITE" id="PS00908">
    <property type="entry name" value="MR_MLE_1"/>
    <property type="match status" value="1"/>
</dbReference>
<keyword evidence="1" id="KW-0456">Lyase</keyword>
<evidence type="ECO:0000259" key="3">
    <source>
        <dbReference type="SMART" id="SM00922"/>
    </source>
</evidence>
<keyword evidence="2" id="KW-0732">Signal</keyword>
<protein>
    <submittedName>
        <fullName evidence="4">Mandelate racemase/muconate lactonizing enzyme, N-terminal domain protein</fullName>
    </submittedName>
</protein>
<dbReference type="Pfam" id="PF13378">
    <property type="entry name" value="MR_MLE_C"/>
    <property type="match status" value="1"/>
</dbReference>
<dbReference type="HOGENOM" id="CLU_030273_3_2_0"/>
<feature type="signal peptide" evidence="2">
    <location>
        <begin position="1"/>
        <end position="20"/>
    </location>
</feature>
<dbReference type="InParanoid" id="Q01NM3"/>
<dbReference type="CDD" id="cd03316">
    <property type="entry name" value="MR_like"/>
    <property type="match status" value="1"/>
</dbReference>
<dbReference type="InterPro" id="IPR034593">
    <property type="entry name" value="DgoD-like"/>
</dbReference>
<dbReference type="InterPro" id="IPR036849">
    <property type="entry name" value="Enolase-like_C_sf"/>
</dbReference>
<dbReference type="AlphaFoldDB" id="Q01NM3"/>
<dbReference type="SFLD" id="SFLDG00179">
    <property type="entry name" value="mandelate_racemase"/>
    <property type="match status" value="1"/>
</dbReference>
<organism evidence="4">
    <name type="scientific">Solibacter usitatus (strain Ellin6076)</name>
    <dbReference type="NCBI Taxonomy" id="234267"/>
    <lineage>
        <taxon>Bacteria</taxon>
        <taxon>Pseudomonadati</taxon>
        <taxon>Acidobacteriota</taxon>
        <taxon>Terriglobia</taxon>
        <taxon>Bryobacterales</taxon>
        <taxon>Solibacteraceae</taxon>
        <taxon>Candidatus Solibacter</taxon>
    </lineage>
</organism>
<sequence precursor="true">MALNRRRFLAGLLTSPLAVAYQKAAETAPPMRIRRVETVFWKSREDAPFWPHWTWVKIETESGVSGIGETYPRNPNEAPAIHGVAGQLVGHDARDIERIWADLYRSFDYQITGGSEMRALGAIDLALWDLLGKSLNAPVYRLIGGKTNPKVRLYNTCFPYKYDFNREPEKIMRELIDTRGIRAIKIWPFDGAAQRNAHQYITQQDIDQALDPVRKLRDTFGSEIEIAIEFHSNWNLTSAIRIAHALEPYRPMWLEDMLLPGNPDQYRELALATPLPLTIGERMAGKMQFEQLLAARAPKFVMFDVTWCGGLTEARKIANMADAWQLPVAPHTAGGPLLFYATTHLTTALSNVWIQESCQRFYERDWPAMLESPLAPSDGVIQVSEDPGFGMKIKPDAWNHAAAVRQVSGR</sequence>
<dbReference type="Gene3D" id="3.30.390.10">
    <property type="entry name" value="Enolase-like, N-terminal domain"/>
    <property type="match status" value="1"/>
</dbReference>
<dbReference type="InterPro" id="IPR029065">
    <property type="entry name" value="Enolase_C-like"/>
</dbReference>
<feature type="chain" id="PRO_5004162411" evidence="2">
    <location>
        <begin position="21"/>
        <end position="410"/>
    </location>
</feature>
<dbReference type="InterPro" id="IPR013341">
    <property type="entry name" value="Mandelate_racemase_N_dom"/>
</dbReference>
<dbReference type="OrthoDB" id="9775391at2"/>
<dbReference type="GO" id="GO:0009063">
    <property type="term" value="P:amino acid catabolic process"/>
    <property type="evidence" value="ECO:0007669"/>
    <property type="project" value="InterPro"/>
</dbReference>
<dbReference type="SFLD" id="SFLDS00001">
    <property type="entry name" value="Enolase"/>
    <property type="match status" value="1"/>
</dbReference>
<dbReference type="Pfam" id="PF02746">
    <property type="entry name" value="MR_MLE_N"/>
    <property type="match status" value="1"/>
</dbReference>
<dbReference type="EMBL" id="CP000473">
    <property type="protein sequence ID" value="ABJ88747.1"/>
    <property type="molecule type" value="Genomic_DNA"/>
</dbReference>
<evidence type="ECO:0000256" key="2">
    <source>
        <dbReference type="SAM" id="SignalP"/>
    </source>
</evidence>
<dbReference type="InterPro" id="IPR029017">
    <property type="entry name" value="Enolase-like_N"/>
</dbReference>
<accession>Q01NM3</accession>
<dbReference type="SUPFAM" id="SSF54826">
    <property type="entry name" value="Enolase N-terminal domain-like"/>
    <property type="match status" value="1"/>
</dbReference>
<dbReference type="eggNOG" id="COG4948">
    <property type="taxonomic scope" value="Bacteria"/>
</dbReference>
<proteinExistence type="predicted"/>